<protein>
    <submittedName>
        <fullName evidence="2">Uncharacterized protein</fullName>
    </submittedName>
</protein>
<evidence type="ECO:0000256" key="1">
    <source>
        <dbReference type="SAM" id="MobiDB-lite"/>
    </source>
</evidence>
<feature type="compositionally biased region" description="Polar residues" evidence="1">
    <location>
        <begin position="1"/>
        <end position="16"/>
    </location>
</feature>
<dbReference type="EMBL" id="CP000527">
    <property type="protein sequence ID" value="ABM27906.1"/>
    <property type="molecule type" value="Genomic_DNA"/>
</dbReference>
<feature type="region of interest" description="Disordered" evidence="1">
    <location>
        <begin position="1"/>
        <end position="34"/>
    </location>
</feature>
<reference evidence="3" key="1">
    <citation type="journal article" date="2009" name="Environ. Microbiol.">
        <title>Contribution of mobile genetic elements to Desulfovibrio vulgaris genome plasticity.</title>
        <authorList>
            <person name="Walker C.B."/>
            <person name="Stolyar S."/>
            <person name="Chivian D."/>
            <person name="Pinel N."/>
            <person name="Gabster J.A."/>
            <person name="Dehal P.S."/>
            <person name="He Z."/>
            <person name="Yang Z.K."/>
            <person name="Yen H.C."/>
            <person name="Zhou J."/>
            <person name="Wall J.D."/>
            <person name="Hazen T.C."/>
            <person name="Arkin A.P."/>
            <person name="Stahl D.A."/>
        </authorList>
    </citation>
    <scope>NUCLEOTIDE SEQUENCE [LARGE SCALE GENOMIC DNA]</scope>
    <source>
        <strain evidence="3">DP4</strain>
    </source>
</reference>
<dbReference type="AlphaFoldDB" id="A0A0H3A6I7"/>
<dbReference type="KEGG" id="dvl:Dvul_0885"/>
<dbReference type="Proteomes" id="UP000009173">
    <property type="component" value="Chromosome"/>
</dbReference>
<proteinExistence type="predicted"/>
<evidence type="ECO:0000313" key="3">
    <source>
        <dbReference type="Proteomes" id="UP000009173"/>
    </source>
</evidence>
<sequence length="141" mass="15869">MTSEPLQVTFTLPNRTRATERPKAPEPKPRPAIEGSIPRLSRVMALAITFNDLIACGKAQDLADLARLGMVTRARITQIMDLTMLAPDIQEEVLHLPRVTKGRPPITELKVRSIAKLLYWPQQREAWQALKRTGTVVTQHI</sequence>
<name>A0A0H3A6I7_NITV4</name>
<evidence type="ECO:0000313" key="2">
    <source>
        <dbReference type="EMBL" id="ABM27906.1"/>
    </source>
</evidence>
<accession>A0A0H3A6I7</accession>
<dbReference type="HOGENOM" id="CLU_158539_0_0_7"/>
<dbReference type="RefSeq" id="WP_011791903.1">
    <property type="nucleotide sequence ID" value="NC_008751.1"/>
</dbReference>
<organism evidence="2 3">
    <name type="scientific">Nitratidesulfovibrio vulgaris (strain DP4)</name>
    <name type="common">Desulfovibrio vulgaris</name>
    <dbReference type="NCBI Taxonomy" id="391774"/>
    <lineage>
        <taxon>Bacteria</taxon>
        <taxon>Pseudomonadati</taxon>
        <taxon>Thermodesulfobacteriota</taxon>
        <taxon>Desulfovibrionia</taxon>
        <taxon>Desulfovibrionales</taxon>
        <taxon>Desulfovibrionaceae</taxon>
        <taxon>Nitratidesulfovibrio</taxon>
    </lineage>
</organism>
<feature type="compositionally biased region" description="Basic and acidic residues" evidence="1">
    <location>
        <begin position="17"/>
        <end position="31"/>
    </location>
</feature>
<gene>
    <name evidence="2" type="ordered locus">Dvul_0885</name>
</gene>